<feature type="active site" evidence="1">
    <location>
        <position position="36"/>
    </location>
</feature>
<accession>A0A2T3WAI1</accession>
<feature type="binding site" evidence="1">
    <location>
        <begin position="16"/>
        <end position="21"/>
    </location>
    <ligand>
        <name>ATP</name>
        <dbReference type="ChEBI" id="CHEBI:30616"/>
    </ligand>
</feature>
<dbReference type="GO" id="GO:0000287">
    <property type="term" value="F:magnesium ion binding"/>
    <property type="evidence" value="ECO:0007669"/>
    <property type="project" value="UniProtKB-UniRule"/>
</dbReference>
<name>A0A2T3WAI1_9DEIO</name>
<dbReference type="InterPro" id="IPR027417">
    <property type="entry name" value="P-loop_NTPase"/>
</dbReference>
<keyword evidence="1" id="KW-0436">Ligase</keyword>
<keyword evidence="1" id="KW-0479">Metal-binding</keyword>
<evidence type="ECO:0000313" key="2">
    <source>
        <dbReference type="EMBL" id="PTA68909.1"/>
    </source>
</evidence>
<dbReference type="InterPro" id="IPR004472">
    <property type="entry name" value="DTB_synth_BioD"/>
</dbReference>
<dbReference type="OrthoDB" id="9802097at2"/>
<dbReference type="Proteomes" id="UP000240317">
    <property type="component" value="Unassembled WGS sequence"/>
</dbReference>
<comment type="cofactor">
    <cofactor evidence="1">
        <name>Mg(2+)</name>
        <dbReference type="ChEBI" id="CHEBI:18420"/>
    </cofactor>
</comment>
<dbReference type="GO" id="GO:0004141">
    <property type="term" value="F:dethiobiotin synthase activity"/>
    <property type="evidence" value="ECO:0007669"/>
    <property type="project" value="UniProtKB-UniRule"/>
</dbReference>
<reference evidence="2 3" key="1">
    <citation type="submission" date="2018-03" db="EMBL/GenBank/DDBJ databases">
        <title>Draft genome of Deinococcus sp. OD32.</title>
        <authorList>
            <person name="Wang X.-P."/>
            <person name="Du Z.-J."/>
        </authorList>
    </citation>
    <scope>NUCLEOTIDE SEQUENCE [LARGE SCALE GENOMIC DNA]</scope>
    <source>
        <strain evidence="2 3">OD32</strain>
    </source>
</reference>
<dbReference type="EC" id="6.3.3.3" evidence="1"/>
<feature type="binding site" evidence="1">
    <location>
        <position position="20"/>
    </location>
    <ligand>
        <name>Mg(2+)</name>
        <dbReference type="ChEBI" id="CHEBI:18420"/>
    </ligand>
</feature>
<feature type="binding site" evidence="1">
    <location>
        <begin position="190"/>
        <end position="192"/>
    </location>
    <ligand>
        <name>ATP</name>
        <dbReference type="ChEBI" id="CHEBI:30616"/>
    </ligand>
</feature>
<dbReference type="GO" id="GO:0005524">
    <property type="term" value="F:ATP binding"/>
    <property type="evidence" value="ECO:0007669"/>
    <property type="project" value="UniProtKB-UniRule"/>
</dbReference>
<feature type="binding site" evidence="1">
    <location>
        <position position="106"/>
    </location>
    <ligand>
        <name>Mg(2+)</name>
        <dbReference type="ChEBI" id="CHEBI:18420"/>
    </ligand>
</feature>
<dbReference type="CDD" id="cd03109">
    <property type="entry name" value="DTBS"/>
    <property type="match status" value="1"/>
</dbReference>
<dbReference type="PANTHER" id="PTHR43210">
    <property type="entry name" value="DETHIOBIOTIN SYNTHETASE"/>
    <property type="match status" value="1"/>
</dbReference>
<keyword evidence="1" id="KW-0093">Biotin biosynthesis</keyword>
<dbReference type="PIRSF" id="PIRSF006755">
    <property type="entry name" value="DTB_synth"/>
    <property type="match status" value="1"/>
</dbReference>
<comment type="caution">
    <text evidence="1">Lacks conserved residue(s) required for the propagation of feature annotation.</text>
</comment>
<feature type="binding site" evidence="1">
    <location>
        <position position="48"/>
    </location>
    <ligand>
        <name>Mg(2+)</name>
        <dbReference type="ChEBI" id="CHEBI:18420"/>
    </ligand>
</feature>
<keyword evidence="1" id="KW-0067">ATP-binding</keyword>
<dbReference type="GO" id="GO:0005829">
    <property type="term" value="C:cytosol"/>
    <property type="evidence" value="ECO:0007669"/>
    <property type="project" value="TreeGrafter"/>
</dbReference>
<comment type="subunit">
    <text evidence="1">Homodimer.</text>
</comment>
<keyword evidence="1" id="KW-0963">Cytoplasm</keyword>
<evidence type="ECO:0000256" key="1">
    <source>
        <dbReference type="HAMAP-Rule" id="MF_00336"/>
    </source>
</evidence>
<comment type="similarity">
    <text evidence="1">Belongs to the dethiobiotin synthetase family.</text>
</comment>
<organism evidence="2 3">
    <name type="scientific">Deinococcus arcticus</name>
    <dbReference type="NCBI Taxonomy" id="2136176"/>
    <lineage>
        <taxon>Bacteria</taxon>
        <taxon>Thermotogati</taxon>
        <taxon>Deinococcota</taxon>
        <taxon>Deinococci</taxon>
        <taxon>Deinococcales</taxon>
        <taxon>Deinococcaceae</taxon>
        <taxon>Deinococcus</taxon>
    </lineage>
</organism>
<comment type="catalytic activity">
    <reaction evidence="1">
        <text>(7R,8S)-7,8-diammoniononanoate + CO2 + ATP = (4R,5S)-dethiobiotin + ADP + phosphate + 3 H(+)</text>
        <dbReference type="Rhea" id="RHEA:15805"/>
        <dbReference type="ChEBI" id="CHEBI:15378"/>
        <dbReference type="ChEBI" id="CHEBI:16526"/>
        <dbReference type="ChEBI" id="CHEBI:30616"/>
        <dbReference type="ChEBI" id="CHEBI:43474"/>
        <dbReference type="ChEBI" id="CHEBI:149469"/>
        <dbReference type="ChEBI" id="CHEBI:149473"/>
        <dbReference type="ChEBI" id="CHEBI:456216"/>
        <dbReference type="EC" id="6.3.3.3"/>
    </reaction>
</comment>
<dbReference type="UniPathway" id="UPA00078">
    <property type="reaction ID" value="UER00161"/>
</dbReference>
<keyword evidence="3" id="KW-1185">Reference proteome</keyword>
<dbReference type="Gene3D" id="3.40.50.300">
    <property type="entry name" value="P-loop containing nucleotide triphosphate hydrolases"/>
    <property type="match status" value="1"/>
</dbReference>
<dbReference type="SUPFAM" id="SSF52540">
    <property type="entry name" value="P-loop containing nucleoside triphosphate hydrolases"/>
    <property type="match status" value="1"/>
</dbReference>
<dbReference type="NCBIfam" id="TIGR00347">
    <property type="entry name" value="bioD"/>
    <property type="match status" value="1"/>
</dbReference>
<dbReference type="GO" id="GO:0009102">
    <property type="term" value="P:biotin biosynthetic process"/>
    <property type="evidence" value="ECO:0007669"/>
    <property type="project" value="UniProtKB-UniRule"/>
</dbReference>
<dbReference type="AlphaFoldDB" id="A0A2T3WAI1"/>
<proteinExistence type="inferred from homology"/>
<dbReference type="EMBL" id="PYSV01000004">
    <property type="protein sequence ID" value="PTA68909.1"/>
    <property type="molecule type" value="Genomic_DNA"/>
</dbReference>
<comment type="function">
    <text evidence="1">Catalyzes a mechanistically unusual reaction, the ATP-dependent insertion of CO2 between the N7 and N8 nitrogen atoms of 7,8-diaminopelargonic acid (DAPA, also called 7,8-diammoniononanoate) to form a ureido ring.</text>
</comment>
<feature type="binding site" evidence="1">
    <location>
        <begin position="106"/>
        <end position="109"/>
    </location>
    <ligand>
        <name>ATP</name>
        <dbReference type="ChEBI" id="CHEBI:30616"/>
    </ligand>
</feature>
<dbReference type="HAMAP" id="MF_00336">
    <property type="entry name" value="BioD"/>
    <property type="match status" value="1"/>
</dbReference>
<feature type="binding site" evidence="1">
    <location>
        <position position="40"/>
    </location>
    <ligand>
        <name>substrate</name>
    </ligand>
</feature>
<sequence>MRRAVTTFFVTGTDTGVGKTVLSAALCRAWGAAYWKPLQTGAQDGDDDTREVARLAGLRPDQVFAPARVYAGPFAPEWAATLEGTRVSVAEVLACRPAPAGPLIVEGAGGVLVPVNEQETMLDLMAAHGAPVIVAARSALGTINHTLLTVGALRDRGLQVHGVVLIGPPAPHNRAAIERHGAVPVLADLPLLGEVTPETVAQAAALFGPPELAHGH</sequence>
<dbReference type="PANTHER" id="PTHR43210:SF5">
    <property type="entry name" value="DETHIOBIOTIN SYNTHETASE"/>
    <property type="match status" value="1"/>
</dbReference>
<evidence type="ECO:0000313" key="3">
    <source>
        <dbReference type="Proteomes" id="UP000240317"/>
    </source>
</evidence>
<dbReference type="Pfam" id="PF13500">
    <property type="entry name" value="AAA_26"/>
    <property type="match status" value="1"/>
</dbReference>
<protein>
    <recommendedName>
        <fullName evidence="1">ATP-dependent dethiobiotin synthetase BioD</fullName>
        <ecNumber evidence="1">6.3.3.3</ecNumber>
    </recommendedName>
    <alternativeName>
        <fullName evidence="1">DTB synthetase</fullName>
        <shortName evidence="1">DTBS</shortName>
    </alternativeName>
    <alternativeName>
        <fullName evidence="1">Dethiobiotin synthase</fullName>
    </alternativeName>
</protein>
<keyword evidence="1" id="KW-0547">Nucleotide-binding</keyword>
<comment type="subcellular location">
    <subcellularLocation>
        <location evidence="1">Cytoplasm</location>
    </subcellularLocation>
</comment>
<gene>
    <name evidence="1 2" type="primary">bioD</name>
    <name evidence="2" type="ORF">C8263_06450</name>
</gene>
<feature type="binding site" evidence="1">
    <location>
        <position position="48"/>
    </location>
    <ligand>
        <name>ATP</name>
        <dbReference type="ChEBI" id="CHEBI:30616"/>
    </ligand>
</feature>
<comment type="caution">
    <text evidence="2">The sequence shown here is derived from an EMBL/GenBank/DDBJ whole genome shotgun (WGS) entry which is preliminary data.</text>
</comment>
<comment type="pathway">
    <text evidence="1">Cofactor biosynthesis; biotin biosynthesis; biotin from 7,8-diaminononanoate: step 1/2.</text>
</comment>
<keyword evidence="1" id="KW-0460">Magnesium</keyword>